<dbReference type="KEGG" id="loa:LOAG_05999"/>
<dbReference type="AlphaFoldDB" id="A0A1S0U0E9"/>
<name>A0A1S0U0E9_LOALO</name>
<dbReference type="InParanoid" id="A0A1S0U0E9"/>
<dbReference type="RefSeq" id="XP_003141583.1">
    <property type="nucleotide sequence ID" value="XM_003141535.1"/>
</dbReference>
<gene>
    <name evidence="2" type="ORF">LOAG_05999</name>
</gene>
<dbReference type="EMBL" id="JH712155">
    <property type="protein sequence ID" value="EFO22487.1"/>
    <property type="molecule type" value="Genomic_DNA"/>
</dbReference>
<proteinExistence type="predicted"/>
<dbReference type="GeneID" id="9943407"/>
<evidence type="ECO:0000256" key="1">
    <source>
        <dbReference type="SAM" id="MobiDB-lite"/>
    </source>
</evidence>
<reference evidence="2" key="1">
    <citation type="submission" date="2012-04" db="EMBL/GenBank/DDBJ databases">
        <title>The Genome Sequence of Loa loa.</title>
        <authorList>
            <consortium name="The Broad Institute Genome Sequencing Platform"/>
            <consortium name="Broad Institute Genome Sequencing Center for Infectious Disease"/>
            <person name="Nutman T.B."/>
            <person name="Fink D.L."/>
            <person name="Russ C."/>
            <person name="Young S."/>
            <person name="Zeng Q."/>
            <person name="Gargeya S."/>
            <person name="Alvarado L."/>
            <person name="Berlin A."/>
            <person name="Chapman S.B."/>
            <person name="Chen Z."/>
            <person name="Freedman E."/>
            <person name="Gellesch M."/>
            <person name="Goldberg J."/>
            <person name="Griggs A."/>
            <person name="Gujja S."/>
            <person name="Heilman E.R."/>
            <person name="Heiman D."/>
            <person name="Howarth C."/>
            <person name="Mehta T."/>
            <person name="Neiman D."/>
            <person name="Pearson M."/>
            <person name="Roberts A."/>
            <person name="Saif S."/>
            <person name="Shea T."/>
            <person name="Shenoy N."/>
            <person name="Sisk P."/>
            <person name="Stolte C."/>
            <person name="Sykes S."/>
            <person name="White J."/>
            <person name="Yandava C."/>
            <person name="Haas B."/>
            <person name="Henn M.R."/>
            <person name="Nusbaum C."/>
            <person name="Birren B."/>
        </authorList>
    </citation>
    <scope>NUCLEOTIDE SEQUENCE [LARGE SCALE GENOMIC DNA]</scope>
</reference>
<sequence length="156" mass="17502">MLAIFPHAFFIYAEMFSSTLSNTTLLLEKVISTAQESDQYCSSNQVLPKKPFASNADAAAADDDDDDDDDDNNNNTKANNNSINNSSVSCCFRQMNLIGDLFDDHYTLNIYVRSTFVREVDIGGHSLAKRIQLFIVTFIVLNMNFDAIDANHWQEA</sequence>
<accession>A0A1S0U0E9</accession>
<dbReference type="CTD" id="9943407"/>
<evidence type="ECO:0000313" key="2">
    <source>
        <dbReference type="EMBL" id="EFO22487.1"/>
    </source>
</evidence>
<protein>
    <submittedName>
        <fullName evidence="2">Uncharacterized protein</fullName>
    </submittedName>
</protein>
<feature type="compositionally biased region" description="Acidic residues" evidence="1">
    <location>
        <begin position="60"/>
        <end position="72"/>
    </location>
</feature>
<organism evidence="2">
    <name type="scientific">Loa loa</name>
    <name type="common">Eye worm</name>
    <name type="synonym">Filaria loa</name>
    <dbReference type="NCBI Taxonomy" id="7209"/>
    <lineage>
        <taxon>Eukaryota</taxon>
        <taxon>Metazoa</taxon>
        <taxon>Ecdysozoa</taxon>
        <taxon>Nematoda</taxon>
        <taxon>Chromadorea</taxon>
        <taxon>Rhabditida</taxon>
        <taxon>Spirurina</taxon>
        <taxon>Spiruromorpha</taxon>
        <taxon>Filarioidea</taxon>
        <taxon>Onchocercidae</taxon>
        <taxon>Loa</taxon>
    </lineage>
</organism>
<feature type="region of interest" description="Disordered" evidence="1">
    <location>
        <begin position="55"/>
        <end position="80"/>
    </location>
</feature>